<comment type="caution">
    <text evidence="2">The sequence shown here is derived from an EMBL/GenBank/DDBJ whole genome shotgun (WGS) entry which is preliminary data.</text>
</comment>
<gene>
    <name evidence="2" type="ORF">FYJ29_10265</name>
</gene>
<evidence type="ECO:0000256" key="1">
    <source>
        <dbReference type="SAM" id="SignalP"/>
    </source>
</evidence>
<sequence>MKRIYLLSLFMPLALFTAAQATLSKPVALPATNITNTGFNANWKTVDGSEAYCVYAYDLKQAAAKGATTIVDEDFAGVTQGSVISPVVSEDAYVDLSDYGYATTYGWGAYGYPSFITGMVGGVIYSPYLDLRGDKGRYQIVVTSYCTDGDSLYITTHGSKGEMLHKVATHVANGGTGLSTDTLTLDDGSKDLFFTVVNNTAKSGTPDYIDRVQVLQNLESGTTYYNMVAADEAVMAKDESTGAEVTTKRFGAPTRYTSSKVLYYDLHATKNDYTKPSGHMPYTAIYSPYSDMVKVDLINKSSEVLASPTTDSLEVGQYAATLAGTASSKVYDGSYFSVAPTTFYLKHTGSQIIYTAADLAKAAGKEITTIKFIFNNQSLYTAYPRKVNVKMKEIGESTFTYDSDKKDYCFFNDDDAQAVLSNYAYSEDFSGYYGTDGELVLHLSKPYAYSGTKNLLVSITFDGDEACESAFDLGFYYVPKTTGKAMTFTNDNVTFADYQQTDDWPLAGLNTGTRLEQPITQFVFRSPATPTGIVTVDQQPSGTAHTPAYNLAGQRVNDSYKGIVIKNHKKVVVK</sequence>
<dbReference type="Proteomes" id="UP000483362">
    <property type="component" value="Unassembled WGS sequence"/>
</dbReference>
<dbReference type="AlphaFoldDB" id="A0A6L5XEC1"/>
<proteinExistence type="predicted"/>
<protein>
    <submittedName>
        <fullName evidence="2">Uncharacterized protein</fullName>
    </submittedName>
</protein>
<keyword evidence="3" id="KW-1185">Reference proteome</keyword>
<feature type="chain" id="PRO_5026847280" evidence="1">
    <location>
        <begin position="22"/>
        <end position="574"/>
    </location>
</feature>
<dbReference type="RefSeq" id="WP_154327078.1">
    <property type="nucleotide sequence ID" value="NZ_CP045696.1"/>
</dbReference>
<feature type="signal peptide" evidence="1">
    <location>
        <begin position="1"/>
        <end position="21"/>
    </location>
</feature>
<reference evidence="2 3" key="1">
    <citation type="submission" date="2019-08" db="EMBL/GenBank/DDBJ databases">
        <title>In-depth cultivation of the pig gut microbiome towards novel bacterial diversity and tailored functional studies.</title>
        <authorList>
            <person name="Wylensek D."/>
            <person name="Hitch T.C.A."/>
            <person name="Clavel T."/>
        </authorList>
    </citation>
    <scope>NUCLEOTIDE SEQUENCE [LARGE SCALE GENOMIC DNA]</scope>
    <source>
        <strain evidence="2 3">Oil-RF-744-WCA-WT-10</strain>
    </source>
</reference>
<evidence type="ECO:0000313" key="2">
    <source>
        <dbReference type="EMBL" id="MSS18137.1"/>
    </source>
</evidence>
<name>A0A6L5XEC1_9BACT</name>
<dbReference type="EMBL" id="VULT01000016">
    <property type="protein sequence ID" value="MSS18137.1"/>
    <property type="molecule type" value="Genomic_DNA"/>
</dbReference>
<accession>A0A6L5XEC1</accession>
<evidence type="ECO:0000313" key="3">
    <source>
        <dbReference type="Proteomes" id="UP000483362"/>
    </source>
</evidence>
<keyword evidence="1" id="KW-0732">Signal</keyword>
<organism evidence="2 3">
    <name type="scientific">Sodaliphilus pleomorphus</name>
    <dbReference type="NCBI Taxonomy" id="2606626"/>
    <lineage>
        <taxon>Bacteria</taxon>
        <taxon>Pseudomonadati</taxon>
        <taxon>Bacteroidota</taxon>
        <taxon>Bacteroidia</taxon>
        <taxon>Bacteroidales</taxon>
        <taxon>Muribaculaceae</taxon>
        <taxon>Sodaliphilus</taxon>
    </lineage>
</organism>